<protein>
    <submittedName>
        <fullName evidence="6">LysR family transcriptional regulator</fullName>
    </submittedName>
</protein>
<dbReference type="Gene3D" id="3.40.190.10">
    <property type="entry name" value="Periplasmic binding protein-like II"/>
    <property type="match status" value="2"/>
</dbReference>
<dbReference type="CDD" id="cd08476">
    <property type="entry name" value="PBP2_CrgA_like_7"/>
    <property type="match status" value="1"/>
</dbReference>
<dbReference type="InterPro" id="IPR036388">
    <property type="entry name" value="WH-like_DNA-bd_sf"/>
</dbReference>
<evidence type="ECO:0000313" key="6">
    <source>
        <dbReference type="EMBL" id="AXI61008.1"/>
    </source>
</evidence>
<keyword evidence="7" id="KW-1185">Reference proteome</keyword>
<organism evidence="6 7">
    <name type="scientific">Pseudomonas kribbensis</name>
    <dbReference type="NCBI Taxonomy" id="1628086"/>
    <lineage>
        <taxon>Bacteria</taxon>
        <taxon>Pseudomonadati</taxon>
        <taxon>Pseudomonadota</taxon>
        <taxon>Gammaproteobacteria</taxon>
        <taxon>Pseudomonadales</taxon>
        <taxon>Pseudomonadaceae</taxon>
        <taxon>Pseudomonas</taxon>
    </lineage>
</organism>
<dbReference type="Gene3D" id="1.10.10.10">
    <property type="entry name" value="Winged helix-like DNA-binding domain superfamily/Winged helix DNA-binding domain"/>
    <property type="match status" value="1"/>
</dbReference>
<comment type="similarity">
    <text evidence="1">Belongs to the LysR transcriptional regulatory family.</text>
</comment>
<dbReference type="PANTHER" id="PTHR30537:SF72">
    <property type="entry name" value="LYSR FAMILY TRANSCRIPTIONAL REGULATOR"/>
    <property type="match status" value="1"/>
</dbReference>
<evidence type="ECO:0000256" key="2">
    <source>
        <dbReference type="ARBA" id="ARBA00023015"/>
    </source>
</evidence>
<evidence type="ECO:0000256" key="4">
    <source>
        <dbReference type="ARBA" id="ARBA00023163"/>
    </source>
</evidence>
<name>A0A345RNZ2_9PSED</name>
<dbReference type="FunFam" id="1.10.10.10:FF:000001">
    <property type="entry name" value="LysR family transcriptional regulator"/>
    <property type="match status" value="1"/>
</dbReference>
<dbReference type="RefSeq" id="WP_114882228.1">
    <property type="nucleotide sequence ID" value="NZ_CP029608.1"/>
</dbReference>
<gene>
    <name evidence="6" type="ORF">DLD99_11170</name>
</gene>
<dbReference type="AlphaFoldDB" id="A0A345RNZ2"/>
<dbReference type="PANTHER" id="PTHR30537">
    <property type="entry name" value="HTH-TYPE TRANSCRIPTIONAL REGULATOR"/>
    <property type="match status" value="1"/>
</dbReference>
<dbReference type="Proteomes" id="UP000253720">
    <property type="component" value="Chromosome"/>
</dbReference>
<dbReference type="GO" id="GO:0006351">
    <property type="term" value="P:DNA-templated transcription"/>
    <property type="evidence" value="ECO:0007669"/>
    <property type="project" value="TreeGrafter"/>
</dbReference>
<dbReference type="KEGG" id="pke:DLD99_11170"/>
<dbReference type="InterPro" id="IPR005119">
    <property type="entry name" value="LysR_subst-bd"/>
</dbReference>
<dbReference type="EMBL" id="CP029608">
    <property type="protein sequence ID" value="AXI61008.1"/>
    <property type="molecule type" value="Genomic_DNA"/>
</dbReference>
<dbReference type="InterPro" id="IPR000847">
    <property type="entry name" value="LysR_HTH_N"/>
</dbReference>
<dbReference type="GO" id="GO:0043565">
    <property type="term" value="F:sequence-specific DNA binding"/>
    <property type="evidence" value="ECO:0007669"/>
    <property type="project" value="TreeGrafter"/>
</dbReference>
<reference evidence="6 7" key="1">
    <citation type="submission" date="2018-05" db="EMBL/GenBank/DDBJ databases">
        <title>Complete genome sequence of Pseudomonas kribbensis 46-2(T).</title>
        <authorList>
            <person name="Jeong H."/>
            <person name="Lee S.-G."/>
            <person name="Rha E."/>
            <person name="Kim H."/>
        </authorList>
    </citation>
    <scope>NUCLEOTIDE SEQUENCE [LARGE SCALE GENOMIC DNA]</scope>
    <source>
        <strain evidence="6 7">46-2</strain>
    </source>
</reference>
<proteinExistence type="inferred from homology"/>
<sequence length="298" mass="33211">MDSLTALNVFVSVAETRSFVASGRLLGVSASAIGKSIARLEERFGVRLFNRSTRSVTLTEDGTRFLQRSLRILAEIEAAEVEFSQTNATPRGRLKISLPLVGEPFLPVLARFKKTYPAVDLDLTFDDRRVDVIEEGYDAVLRAGDVPDSSLTSRLIGSYRMILVGAPEYFQAHGIPQQATDLLSHACIQFRFPNTGKLQVWPLREAGQEVDLQVPTSMVCNNLEARICFALQGLGIAYLPDFCVGEALADGRLQRILPDCAETGVYRIMWPSGKHPQLKLRVFIDFLKEHLFPEQRLV</sequence>
<evidence type="ECO:0000313" key="7">
    <source>
        <dbReference type="Proteomes" id="UP000253720"/>
    </source>
</evidence>
<dbReference type="Pfam" id="PF03466">
    <property type="entry name" value="LysR_substrate"/>
    <property type="match status" value="1"/>
</dbReference>
<feature type="domain" description="HTH lysR-type" evidence="5">
    <location>
        <begin position="1"/>
        <end position="59"/>
    </location>
</feature>
<dbReference type="SUPFAM" id="SSF46785">
    <property type="entry name" value="Winged helix' DNA-binding domain"/>
    <property type="match status" value="1"/>
</dbReference>
<dbReference type="Pfam" id="PF00126">
    <property type="entry name" value="HTH_1"/>
    <property type="match status" value="1"/>
</dbReference>
<dbReference type="SUPFAM" id="SSF53850">
    <property type="entry name" value="Periplasmic binding protein-like II"/>
    <property type="match status" value="1"/>
</dbReference>
<keyword evidence="4" id="KW-0804">Transcription</keyword>
<keyword evidence="3" id="KW-0238">DNA-binding</keyword>
<dbReference type="PROSITE" id="PS50931">
    <property type="entry name" value="HTH_LYSR"/>
    <property type="match status" value="1"/>
</dbReference>
<dbReference type="InterPro" id="IPR036390">
    <property type="entry name" value="WH_DNA-bd_sf"/>
</dbReference>
<evidence type="ECO:0000256" key="1">
    <source>
        <dbReference type="ARBA" id="ARBA00009437"/>
    </source>
</evidence>
<evidence type="ECO:0000259" key="5">
    <source>
        <dbReference type="PROSITE" id="PS50931"/>
    </source>
</evidence>
<dbReference type="InterPro" id="IPR058163">
    <property type="entry name" value="LysR-type_TF_proteobact-type"/>
</dbReference>
<dbReference type="GO" id="GO:0003700">
    <property type="term" value="F:DNA-binding transcription factor activity"/>
    <property type="evidence" value="ECO:0007669"/>
    <property type="project" value="InterPro"/>
</dbReference>
<keyword evidence="2" id="KW-0805">Transcription regulation</keyword>
<evidence type="ECO:0000256" key="3">
    <source>
        <dbReference type="ARBA" id="ARBA00023125"/>
    </source>
</evidence>
<accession>A0A345RNZ2</accession>